<dbReference type="PANTHER" id="PTHR28584:SF1">
    <property type="entry name" value="PROTEIN FAM228B"/>
    <property type="match status" value="1"/>
</dbReference>
<name>A0A835TBA3_CHLIN</name>
<feature type="region of interest" description="Disordered" evidence="2">
    <location>
        <begin position="405"/>
        <end position="440"/>
    </location>
</feature>
<dbReference type="PANTHER" id="PTHR28584">
    <property type="entry name" value="FAMILY WITH SEQUENCE SIMILARITY 228 MEMBER A"/>
    <property type="match status" value="1"/>
</dbReference>
<accession>A0A835TBA3</accession>
<keyword evidence="4" id="KW-1185">Reference proteome</keyword>
<sequence length="532" mass="57949">MPPSLGREVEERVKVYGPLNELTYEGRLLTQTLQDELNRSISAPAGPRSPWYEGDPELESMRERVRQQRAIREAQRRRDHAALTASIQKRNQLEEQRRDAMLGSLLGDVIGGLTDPNSPLAEAEAALSHADKVRRKKKESLHNEWSTQVFDTIQGRLQAAVDARDPAAIESRLKTQYDQYLHTTNTKVAVFRDVIIEQDYNPLAAGEATIRVPTGDIRDPLKRDVLKGEYERRLMTGGRGSSGASPTGRGGAAAGAAGAGSIYGPLGKETLGTQQWGELAVKATPYGHCTDGQGGYVARPLSGSAVALRASRVPMDHYDYPVGNAAAAAEVPPGKRIVPGPEQRRGRQDLFDVVQHTVHLKPQGYTGGDQWLEHKGKGNAPGPEQRRGRRDLADVLQQKALVNGARGTSAPAGDGQQQQQQKEQGDAWLDAKGKRRVEGPEMRRGRQGLYETLQQTSNPYQGGNKVGDAWLEHKGRKVQPRPEPEAAAALSAVPPLPTVRQPRVGDDKKHAVNIEAAMGQMTVKAGANVTGW</sequence>
<gene>
    <name evidence="3" type="ORF">HXX76_004115</name>
</gene>
<evidence type="ECO:0000256" key="1">
    <source>
        <dbReference type="ARBA" id="ARBA00007753"/>
    </source>
</evidence>
<reference evidence="3" key="1">
    <citation type="journal article" date="2020" name="bioRxiv">
        <title>Comparative genomics of Chlamydomonas.</title>
        <authorList>
            <person name="Craig R.J."/>
            <person name="Hasan A.R."/>
            <person name="Ness R.W."/>
            <person name="Keightley P.D."/>
        </authorList>
    </citation>
    <scope>NUCLEOTIDE SEQUENCE</scope>
    <source>
        <strain evidence="3">SAG 7.73</strain>
    </source>
</reference>
<evidence type="ECO:0000256" key="2">
    <source>
        <dbReference type="SAM" id="MobiDB-lite"/>
    </source>
</evidence>
<proteinExistence type="inferred from homology"/>
<feature type="region of interest" description="Disordered" evidence="2">
    <location>
        <begin position="234"/>
        <end position="256"/>
    </location>
</feature>
<dbReference type="EMBL" id="JAEHOC010000007">
    <property type="protein sequence ID" value="KAG2439998.1"/>
    <property type="molecule type" value="Genomic_DNA"/>
</dbReference>
<feature type="compositionally biased region" description="Basic and acidic residues" evidence="2">
    <location>
        <begin position="423"/>
        <end position="440"/>
    </location>
</feature>
<dbReference type="InterPro" id="IPR040046">
    <property type="entry name" value="FAM228"/>
</dbReference>
<dbReference type="Proteomes" id="UP000650467">
    <property type="component" value="Unassembled WGS sequence"/>
</dbReference>
<evidence type="ECO:0000313" key="3">
    <source>
        <dbReference type="EMBL" id="KAG2439998.1"/>
    </source>
</evidence>
<dbReference type="OrthoDB" id="547133at2759"/>
<evidence type="ECO:0000313" key="4">
    <source>
        <dbReference type="Proteomes" id="UP000650467"/>
    </source>
</evidence>
<feature type="region of interest" description="Disordered" evidence="2">
    <location>
        <begin position="39"/>
        <end position="59"/>
    </location>
</feature>
<protein>
    <recommendedName>
        <fullName evidence="5">Flagellar associated protein</fullName>
    </recommendedName>
</protein>
<organism evidence="3 4">
    <name type="scientific">Chlamydomonas incerta</name>
    <dbReference type="NCBI Taxonomy" id="51695"/>
    <lineage>
        <taxon>Eukaryota</taxon>
        <taxon>Viridiplantae</taxon>
        <taxon>Chlorophyta</taxon>
        <taxon>core chlorophytes</taxon>
        <taxon>Chlorophyceae</taxon>
        <taxon>CS clade</taxon>
        <taxon>Chlamydomonadales</taxon>
        <taxon>Chlamydomonadaceae</taxon>
        <taxon>Chlamydomonas</taxon>
    </lineage>
</organism>
<comment type="caution">
    <text evidence="3">The sequence shown here is derived from an EMBL/GenBank/DDBJ whole genome shotgun (WGS) entry which is preliminary data.</text>
</comment>
<dbReference type="AlphaFoldDB" id="A0A835TBA3"/>
<evidence type="ECO:0008006" key="5">
    <source>
        <dbReference type="Google" id="ProtNLM"/>
    </source>
</evidence>
<feature type="region of interest" description="Disordered" evidence="2">
    <location>
        <begin position="362"/>
        <end position="389"/>
    </location>
</feature>
<comment type="similarity">
    <text evidence="1">Belongs to the FAM228 family.</text>
</comment>